<feature type="signal peptide" evidence="1">
    <location>
        <begin position="1"/>
        <end position="23"/>
    </location>
</feature>
<evidence type="ECO:0000256" key="1">
    <source>
        <dbReference type="SAM" id="SignalP"/>
    </source>
</evidence>
<gene>
    <name evidence="2" type="ORF">QBC35DRAFT_554383</name>
</gene>
<organism evidence="2 3">
    <name type="scientific">Podospora australis</name>
    <dbReference type="NCBI Taxonomy" id="1536484"/>
    <lineage>
        <taxon>Eukaryota</taxon>
        <taxon>Fungi</taxon>
        <taxon>Dikarya</taxon>
        <taxon>Ascomycota</taxon>
        <taxon>Pezizomycotina</taxon>
        <taxon>Sordariomycetes</taxon>
        <taxon>Sordariomycetidae</taxon>
        <taxon>Sordariales</taxon>
        <taxon>Podosporaceae</taxon>
        <taxon>Podospora</taxon>
    </lineage>
</organism>
<reference evidence="2" key="1">
    <citation type="journal article" date="2023" name="Mol. Phylogenet. Evol.">
        <title>Genome-scale phylogeny and comparative genomics of the fungal order Sordariales.</title>
        <authorList>
            <person name="Hensen N."/>
            <person name="Bonometti L."/>
            <person name="Westerberg I."/>
            <person name="Brannstrom I.O."/>
            <person name="Guillou S."/>
            <person name="Cros-Aarteil S."/>
            <person name="Calhoun S."/>
            <person name="Haridas S."/>
            <person name="Kuo A."/>
            <person name="Mondo S."/>
            <person name="Pangilinan J."/>
            <person name="Riley R."/>
            <person name="LaButti K."/>
            <person name="Andreopoulos B."/>
            <person name="Lipzen A."/>
            <person name="Chen C."/>
            <person name="Yan M."/>
            <person name="Daum C."/>
            <person name="Ng V."/>
            <person name="Clum A."/>
            <person name="Steindorff A."/>
            <person name="Ohm R.A."/>
            <person name="Martin F."/>
            <person name="Silar P."/>
            <person name="Natvig D.O."/>
            <person name="Lalanne C."/>
            <person name="Gautier V."/>
            <person name="Ament-Velasquez S.L."/>
            <person name="Kruys A."/>
            <person name="Hutchinson M.I."/>
            <person name="Powell A.J."/>
            <person name="Barry K."/>
            <person name="Miller A.N."/>
            <person name="Grigoriev I.V."/>
            <person name="Debuchy R."/>
            <person name="Gladieux P."/>
            <person name="Hiltunen Thoren M."/>
            <person name="Johannesson H."/>
        </authorList>
    </citation>
    <scope>NUCLEOTIDE SEQUENCE</scope>
    <source>
        <strain evidence="2">PSN309</strain>
    </source>
</reference>
<sequence>MHHLAQAIIPLTLLLLLAALAHASEQPQQTPTPLYRGSRPFPWGHFPVPNNVSNPIPTPTGTWIISGGRGPTAAHPPTSFKTTPYAHLTTFVSPRWTTVPRSQLTGDPFCLNHAAPQQGVNNHCVCKNGATIEIIPRTKGMNMSNYQPCAYTTIG</sequence>
<comment type="caution">
    <text evidence="2">The sequence shown here is derived from an EMBL/GenBank/DDBJ whole genome shotgun (WGS) entry which is preliminary data.</text>
</comment>
<dbReference type="AlphaFoldDB" id="A0AAN7AHV7"/>
<dbReference type="Proteomes" id="UP001302126">
    <property type="component" value="Unassembled WGS sequence"/>
</dbReference>
<keyword evidence="1" id="KW-0732">Signal</keyword>
<proteinExistence type="predicted"/>
<protein>
    <submittedName>
        <fullName evidence="2">Uncharacterized protein</fullName>
    </submittedName>
</protein>
<keyword evidence="3" id="KW-1185">Reference proteome</keyword>
<dbReference type="EMBL" id="MU864427">
    <property type="protein sequence ID" value="KAK4186280.1"/>
    <property type="molecule type" value="Genomic_DNA"/>
</dbReference>
<evidence type="ECO:0000313" key="3">
    <source>
        <dbReference type="Proteomes" id="UP001302126"/>
    </source>
</evidence>
<name>A0AAN7AHV7_9PEZI</name>
<reference evidence="2" key="2">
    <citation type="submission" date="2023-05" db="EMBL/GenBank/DDBJ databases">
        <authorList>
            <consortium name="Lawrence Berkeley National Laboratory"/>
            <person name="Steindorff A."/>
            <person name="Hensen N."/>
            <person name="Bonometti L."/>
            <person name="Westerberg I."/>
            <person name="Brannstrom I.O."/>
            <person name="Guillou S."/>
            <person name="Cros-Aarteil S."/>
            <person name="Calhoun S."/>
            <person name="Haridas S."/>
            <person name="Kuo A."/>
            <person name="Mondo S."/>
            <person name="Pangilinan J."/>
            <person name="Riley R."/>
            <person name="Labutti K."/>
            <person name="Andreopoulos B."/>
            <person name="Lipzen A."/>
            <person name="Chen C."/>
            <person name="Yanf M."/>
            <person name="Daum C."/>
            <person name="Ng V."/>
            <person name="Clum A."/>
            <person name="Ohm R."/>
            <person name="Martin F."/>
            <person name="Silar P."/>
            <person name="Natvig D."/>
            <person name="Lalanne C."/>
            <person name="Gautier V."/>
            <person name="Ament-Velasquez S.L."/>
            <person name="Kruys A."/>
            <person name="Hutchinson M.I."/>
            <person name="Powell A.J."/>
            <person name="Barry K."/>
            <person name="Miller A.N."/>
            <person name="Grigoriev I.V."/>
            <person name="Debuchy R."/>
            <person name="Gladieux P."/>
            <person name="Thoren M.H."/>
            <person name="Johannesson H."/>
        </authorList>
    </citation>
    <scope>NUCLEOTIDE SEQUENCE</scope>
    <source>
        <strain evidence="2">PSN309</strain>
    </source>
</reference>
<accession>A0AAN7AHV7</accession>
<feature type="chain" id="PRO_5042980164" evidence="1">
    <location>
        <begin position="24"/>
        <end position="155"/>
    </location>
</feature>
<evidence type="ECO:0000313" key="2">
    <source>
        <dbReference type="EMBL" id="KAK4186280.1"/>
    </source>
</evidence>